<reference evidence="2 3" key="1">
    <citation type="submission" date="2024-02" db="EMBL/GenBank/DDBJ databases">
        <title>Lysobacter Genome Sequencing and Mining.</title>
        <authorList>
            <person name="Bierman J."/>
            <person name="Walker M.C."/>
        </authorList>
    </citation>
    <scope>NUCLEOTIDE SEQUENCE [LARGE SCALE GENOMIC DNA]</scope>
    <source>
        <strain evidence="2 3">PB6250</strain>
    </source>
</reference>
<accession>A0ABU8D184</accession>
<keyword evidence="3" id="KW-1185">Reference proteome</keyword>
<evidence type="ECO:0000313" key="2">
    <source>
        <dbReference type="EMBL" id="MEI2454784.1"/>
    </source>
</evidence>
<organism evidence="2 3">
    <name type="scientific">Lysobacter firmicutimachus</name>
    <dbReference type="NCBI Taxonomy" id="1792846"/>
    <lineage>
        <taxon>Bacteria</taxon>
        <taxon>Pseudomonadati</taxon>
        <taxon>Pseudomonadota</taxon>
        <taxon>Gammaproteobacteria</taxon>
        <taxon>Lysobacterales</taxon>
        <taxon>Lysobacteraceae</taxon>
        <taxon>Lysobacter</taxon>
    </lineage>
</organism>
<dbReference type="Proteomes" id="UP001387215">
    <property type="component" value="Unassembled WGS sequence"/>
</dbReference>
<evidence type="ECO:0000313" key="3">
    <source>
        <dbReference type="Proteomes" id="UP001387215"/>
    </source>
</evidence>
<gene>
    <name evidence="2" type="ORF">V2J18_08850</name>
</gene>
<sequence length="83" mass="9668">MYAHAHLELLRSNAARDLDRQDARAIQDAESEGWPVPCRYPAALRPATPWRHYFFDRASPRPFPGQDPSGRRRCPRIAVRDRQ</sequence>
<comment type="caution">
    <text evidence="2">The sequence shown here is derived from an EMBL/GenBank/DDBJ whole genome shotgun (WGS) entry which is preliminary data.</text>
</comment>
<dbReference type="RefSeq" id="WP_064749658.1">
    <property type="nucleotide sequence ID" value="NZ_JBANDL010000002.1"/>
</dbReference>
<name>A0ABU8D184_9GAMM</name>
<dbReference type="EMBL" id="JBANDL010000002">
    <property type="protein sequence ID" value="MEI2454784.1"/>
    <property type="molecule type" value="Genomic_DNA"/>
</dbReference>
<protein>
    <submittedName>
        <fullName evidence="2">Uncharacterized protein</fullName>
    </submittedName>
</protein>
<proteinExistence type="predicted"/>
<feature type="region of interest" description="Disordered" evidence="1">
    <location>
        <begin position="58"/>
        <end position="83"/>
    </location>
</feature>
<evidence type="ECO:0000256" key="1">
    <source>
        <dbReference type="SAM" id="MobiDB-lite"/>
    </source>
</evidence>